<gene>
    <name evidence="2" type="ORF">PCYB_144830</name>
</gene>
<feature type="region of interest" description="Disordered" evidence="1">
    <location>
        <begin position="385"/>
        <end position="509"/>
    </location>
</feature>
<proteinExistence type="predicted"/>
<organism evidence="2 3">
    <name type="scientific">Plasmodium cynomolgi (strain B)</name>
    <dbReference type="NCBI Taxonomy" id="1120755"/>
    <lineage>
        <taxon>Eukaryota</taxon>
        <taxon>Sar</taxon>
        <taxon>Alveolata</taxon>
        <taxon>Apicomplexa</taxon>
        <taxon>Aconoidasida</taxon>
        <taxon>Haemosporida</taxon>
        <taxon>Plasmodiidae</taxon>
        <taxon>Plasmodium</taxon>
        <taxon>Plasmodium (Plasmodium)</taxon>
    </lineage>
</organism>
<feature type="region of interest" description="Disordered" evidence="1">
    <location>
        <begin position="1160"/>
        <end position="1190"/>
    </location>
</feature>
<dbReference type="OrthoDB" id="372748at2759"/>
<feature type="compositionally biased region" description="Low complexity" evidence="1">
    <location>
        <begin position="630"/>
        <end position="645"/>
    </location>
</feature>
<name>K6V1M4_PLACD</name>
<feature type="compositionally biased region" description="Low complexity" evidence="1">
    <location>
        <begin position="936"/>
        <end position="953"/>
    </location>
</feature>
<feature type="compositionally biased region" description="Polar residues" evidence="1">
    <location>
        <begin position="414"/>
        <end position="423"/>
    </location>
</feature>
<sequence>MCSYGPNGEREYDACGHLSRINFPYFSDHRVCKIRYSVDDECSDFSYSLRGDMRSNYHLSRLGATNQVNLHGADYAKNYVNAGPPEGVAHVSGGGSYPGGNFYNINDYGYVDKFDHSGTLSNALNYCTHYNHTNEHLLLDCQHSQNDKNYGSNWNRSSETFQVCWAHCYANIQYSLNKPFYFLDDSFSTASDEVKSLSVNKNSTNETNVSRVTNSITLKKELKVGINSSKGTKTFRIKNELVNEGDFSSTDFPTGSKSKSTLDINSTSLRNNTCNLLSISTKCDSLGFNNDDGACVHGGASPSEVNQSENINTIAVEEHHCGGCIAQGDSNTYKIDEGNGSKDAAEGNTHAWGEKQFGSCVMENMERSKEGIKLRQMGKLRKVRSSQVCVPRVKAERERSNAEIGSERDAESGAASSPRNSAHCSREEGGIHTDQGMSDKGSIGVNTEINEKGNAHNGDVRGCQSKTQCTHDGADGADDTDDADDTDNTDDADTDDDTDDTDDDADDADGNIVQHLNEMDTHLKNTNCMYTPAKYNYQNEAHFFNNPVNEANLPNGAWQGRNSLSHANCEKYMQPLSYSHSHMSGMGGNFHVKCKGEHADGGSDDGEDNGSHRESGHGTDSSSDSESDSSSDSGSDSSSDSGSDSLGDHTNEEVPHSIGMPLKGANNMHGARHVSGSLYYPGHISNNSDVIYAGMPPAGANVHANLGQTSLDCMNSALCNGTSPGGGNHSDRHVGGYSYGYPAELSSKCPAELSSKYPAELSSKYPAELSSKYPAELSIKYQSELSNNYQAELSNNCQAELSNNCPYHYAYGVNTHSYADGNESVIPSCTLESTNGSSEDARDIFDSQMDRLGCQYMESDSDRTNESNNDTDGEFNWESPDERKRSVSIVNVGSVNNISTGNTVITSAGNTTITSMGNATATSMGNTTATSMGSESSVNTSNSTHASANSNSTIDGDTSPNEVPSINNESSTCSLNDIHRGYTEIKQCKGEKMQHTRIIKSEKVLRRRGRKKNQSIDFKYAYEKKKELLQKKYDVQKEMILNMEEGDLKLIADEIIKNTLLLPERGPYGRNALDASHPIHSVWKDTTRGHSSWRCRWWENGKRLSKNYNVKRYGELDALKMAIITKLRNSSPRDRILYLNHQREFLNLCYANNWIPKRESDRGEGVQGTAKNPSEKDDMLDGEKERGKGVGDMHAHEINKHCDQDRSSEASHLSVPLITYNTSCLSDDASASLHGNIPRRRNKRILLTNTGSSKKCRILKCSPFGSNTDTVKNYQQGDGTNVINARNIMHTVSALNVLNVPRALNGVNAQGEVKLEMMRHVQGGNALRGMY</sequence>
<feature type="compositionally biased region" description="Polar residues" evidence="1">
    <location>
        <begin position="924"/>
        <end position="935"/>
    </location>
</feature>
<dbReference type="GeneID" id="14695437"/>
<feature type="region of interest" description="Disordered" evidence="1">
    <location>
        <begin position="594"/>
        <end position="668"/>
    </location>
</feature>
<dbReference type="RefSeq" id="XP_004225002.1">
    <property type="nucleotide sequence ID" value="XM_004224954.1"/>
</dbReference>
<feature type="region of interest" description="Disordered" evidence="1">
    <location>
        <begin position="859"/>
        <end position="882"/>
    </location>
</feature>
<keyword evidence="3" id="KW-1185">Reference proteome</keyword>
<evidence type="ECO:0000313" key="2">
    <source>
        <dbReference type="EMBL" id="GAB69055.1"/>
    </source>
</evidence>
<dbReference type="EMBL" id="DF157106">
    <property type="protein sequence ID" value="GAB69055.1"/>
    <property type="molecule type" value="Genomic_DNA"/>
</dbReference>
<feature type="compositionally biased region" description="Polar residues" evidence="1">
    <location>
        <begin position="954"/>
        <end position="974"/>
    </location>
</feature>
<dbReference type="Gene3D" id="1.20.5.2050">
    <property type="match status" value="1"/>
</dbReference>
<feature type="region of interest" description="Disordered" evidence="1">
    <location>
        <begin position="924"/>
        <end position="974"/>
    </location>
</feature>
<dbReference type="Proteomes" id="UP000006319">
    <property type="component" value="Chromosome 14"/>
</dbReference>
<dbReference type="VEuPathDB" id="PlasmoDB:PCYB_144830"/>
<dbReference type="KEGG" id="pcy:PCYB_144830"/>
<accession>K6V1M4</accession>
<evidence type="ECO:0000313" key="3">
    <source>
        <dbReference type="Proteomes" id="UP000006319"/>
    </source>
</evidence>
<dbReference type="PhylomeDB" id="K6V1M4"/>
<feature type="compositionally biased region" description="Basic and acidic residues" evidence="1">
    <location>
        <begin position="646"/>
        <end position="655"/>
    </location>
</feature>
<evidence type="ECO:0000256" key="1">
    <source>
        <dbReference type="SAM" id="MobiDB-lite"/>
    </source>
</evidence>
<dbReference type="eggNOG" id="ENOG502T2U9">
    <property type="taxonomic scope" value="Eukaryota"/>
</dbReference>
<feature type="compositionally biased region" description="Acidic residues" evidence="1">
    <location>
        <begin position="475"/>
        <end position="509"/>
    </location>
</feature>
<feature type="compositionally biased region" description="Basic and acidic residues" evidence="1">
    <location>
        <begin position="393"/>
        <end position="411"/>
    </location>
</feature>
<feature type="compositionally biased region" description="Basic and acidic residues" evidence="1">
    <location>
        <begin position="1173"/>
        <end position="1190"/>
    </location>
</feature>
<protein>
    <submittedName>
        <fullName evidence="2">Transcription factor with AP2 domain(S)</fullName>
    </submittedName>
</protein>
<reference evidence="2 3" key="1">
    <citation type="journal article" date="2012" name="Nat. Genet.">
        <title>Plasmodium cynomolgi genome sequences provide insight into Plasmodium vivax and the monkey malaria clade.</title>
        <authorList>
            <person name="Tachibana S."/>
            <person name="Sullivan S.A."/>
            <person name="Kawai S."/>
            <person name="Nakamura S."/>
            <person name="Kim H.R."/>
            <person name="Goto N."/>
            <person name="Arisue N."/>
            <person name="Palacpac N.M.Q."/>
            <person name="Honma H."/>
            <person name="Yagi M."/>
            <person name="Tougan T."/>
            <person name="Katakai Y."/>
            <person name="Kaneko O."/>
            <person name="Mita T."/>
            <person name="Kita K."/>
            <person name="Yasutomi Y."/>
            <person name="Sutton P.L."/>
            <person name="Shakhbatyan R."/>
            <person name="Horii T."/>
            <person name="Yasunaga T."/>
            <person name="Barnwell J.W."/>
            <person name="Escalante A.A."/>
            <person name="Carlton J.M."/>
            <person name="Tanabe K."/>
        </authorList>
    </citation>
    <scope>NUCLEOTIDE SEQUENCE [LARGE SCALE GENOMIC DNA]</scope>
    <source>
        <strain evidence="2 3">B</strain>
    </source>
</reference>